<keyword evidence="1" id="KW-0812">Transmembrane</keyword>
<dbReference type="OrthoDB" id="5405919at2"/>
<keyword evidence="1" id="KW-1133">Transmembrane helix</keyword>
<evidence type="ECO:0000313" key="2">
    <source>
        <dbReference type="EMBL" id="TRO79720.1"/>
    </source>
</evidence>
<reference evidence="2 3" key="1">
    <citation type="submission" date="2019-07" db="EMBL/GenBank/DDBJ databases">
        <title>Insights of Desulfuromonas acetexigens electromicrobiology.</title>
        <authorList>
            <person name="Katuri K."/>
            <person name="Sapireddy V."/>
            <person name="Shaw D.R."/>
            <person name="Saikaly P."/>
        </authorList>
    </citation>
    <scope>NUCLEOTIDE SEQUENCE [LARGE SCALE GENOMIC DNA]</scope>
    <source>
        <strain evidence="2 3">2873</strain>
    </source>
</reference>
<protein>
    <submittedName>
        <fullName evidence="2">Uncharacterized protein</fullName>
    </submittedName>
</protein>
<proteinExistence type="predicted"/>
<feature type="transmembrane region" description="Helical" evidence="1">
    <location>
        <begin position="12"/>
        <end position="32"/>
    </location>
</feature>
<comment type="caution">
    <text evidence="2">The sequence shown here is derived from an EMBL/GenBank/DDBJ whole genome shotgun (WGS) entry which is preliminary data.</text>
</comment>
<dbReference type="Proteomes" id="UP000317155">
    <property type="component" value="Unassembled WGS sequence"/>
</dbReference>
<accession>A0A550J905</accession>
<dbReference type="RefSeq" id="WP_092058806.1">
    <property type="nucleotide sequence ID" value="NZ_FOJJ01000041.1"/>
</dbReference>
<dbReference type="EMBL" id="VJVV01000009">
    <property type="protein sequence ID" value="TRO79720.1"/>
    <property type="molecule type" value="Genomic_DNA"/>
</dbReference>
<evidence type="ECO:0000313" key="3">
    <source>
        <dbReference type="Proteomes" id="UP000317155"/>
    </source>
</evidence>
<keyword evidence="1" id="KW-0472">Membrane</keyword>
<dbReference type="PROSITE" id="PS51257">
    <property type="entry name" value="PROKAR_LIPOPROTEIN"/>
    <property type="match status" value="1"/>
</dbReference>
<sequence>MQRKHWCKAVQYWLGLVTVVLMVGMLVGCAASRSPMSGAYGRPAEKNSGAQKVSIFFLIRHLTQEHGFDAIPKLQGHGVKDFDNLFRDALGEISNISQYVTFTESPDDVNNPKRRQELDSFRAGHEYTLQVDFFEESSFKQQCLSATVSTLSLTLIPMPYTWNYTITASLFDQHNNLVRTYQRRASLNNWVQAVLIFVYPFYPLEGKREEIYAESLHDIFRQIEADKVLKK</sequence>
<dbReference type="AlphaFoldDB" id="A0A550J905"/>
<organism evidence="2 3">
    <name type="scientific">Trichloromonas acetexigens</name>
    <dbReference type="NCBI Taxonomy" id="38815"/>
    <lineage>
        <taxon>Bacteria</taxon>
        <taxon>Pseudomonadati</taxon>
        <taxon>Thermodesulfobacteriota</taxon>
        <taxon>Desulfuromonadia</taxon>
        <taxon>Desulfuromonadales</taxon>
        <taxon>Trichloromonadaceae</taxon>
        <taxon>Trichloromonas</taxon>
    </lineage>
</organism>
<name>A0A550J905_9BACT</name>
<gene>
    <name evidence="2" type="ORF">FL622_12475</name>
</gene>
<keyword evidence="3" id="KW-1185">Reference proteome</keyword>
<evidence type="ECO:0000256" key="1">
    <source>
        <dbReference type="SAM" id="Phobius"/>
    </source>
</evidence>